<dbReference type="AlphaFoldDB" id="A0A6I6AB92"/>
<keyword evidence="3" id="KW-1185">Reference proteome</keyword>
<dbReference type="CDD" id="cd00448">
    <property type="entry name" value="YjgF_YER057c_UK114_family"/>
    <property type="match status" value="3"/>
</dbReference>
<evidence type="ECO:0000313" key="2">
    <source>
        <dbReference type="EMBL" id="QGQ23050.1"/>
    </source>
</evidence>
<proteinExistence type="inferred from homology"/>
<dbReference type="Pfam" id="PF01042">
    <property type="entry name" value="Ribonuc_L-PSP"/>
    <property type="match status" value="3"/>
</dbReference>
<sequence>MCPGSIYVRFFLMVNSLMKSLTNLLTAVVLLVLTGSASAEVAYLNPSAETGISQCAVVKNSVLAHTSQILPINFNGGQVAAGNAGDQTAMVLQNLDYLLGKVDATLYRVVKLNVYVAREELVSEVKQRLVKELKFKVQPACTFVVTKLADPKALVAMDVVAALDSDKKIAKTEIYNDNVSGFRVALLPAGRTAYISGQAVKADTLEEATKKTMEELHQTLKFLGGSPENIVHLKAFLTPMKQGESSAEVIDSFFPEKRRPPVTLVEWFSTLPVEIEMIVALPEPAPASRPAETIVYKTPTGMKASPVYSRVAIAEVSDRIYVSGITSKEPGNYSTRIHSAFDQLKAIVTEAGSDMEHLAKATYYVSDNEISGDFGKIRQEYYNPKRPPAASKATVKSVGIPNRILLMDMIAVPVK</sequence>
<accession>A0A6I6AB92</accession>
<dbReference type="Gene3D" id="3.30.1330.40">
    <property type="entry name" value="RutC-like"/>
    <property type="match status" value="3"/>
</dbReference>
<reference evidence="2 3" key="1">
    <citation type="submission" date="2019-09" db="EMBL/GenBank/DDBJ databases">
        <title>Gimesia benthica sp. nov., a novel bacterium isolated from deep-sea water of the Northwest Indian Ocean.</title>
        <authorList>
            <person name="Dai X."/>
        </authorList>
    </citation>
    <scope>NUCLEOTIDE SEQUENCE [LARGE SCALE GENOMIC DNA]</scope>
    <source>
        <strain evidence="2 3">E7</strain>
    </source>
</reference>
<dbReference type="GO" id="GO:0005829">
    <property type="term" value="C:cytosol"/>
    <property type="evidence" value="ECO:0007669"/>
    <property type="project" value="TreeGrafter"/>
</dbReference>
<dbReference type="InterPro" id="IPR035959">
    <property type="entry name" value="RutC-like_sf"/>
</dbReference>
<name>A0A6I6AB92_9PLAN</name>
<comment type="similarity">
    <text evidence="1">Belongs to the RutC family.</text>
</comment>
<dbReference type="SUPFAM" id="SSF55298">
    <property type="entry name" value="YjgF-like"/>
    <property type="match status" value="3"/>
</dbReference>
<dbReference type="PANTHER" id="PTHR11803">
    <property type="entry name" value="2-IMINOBUTANOATE/2-IMINOPROPANOATE DEAMINASE RIDA"/>
    <property type="match status" value="1"/>
</dbReference>
<organism evidence="2 3">
    <name type="scientific">Gimesia benthica</name>
    <dbReference type="NCBI Taxonomy" id="2608982"/>
    <lineage>
        <taxon>Bacteria</taxon>
        <taxon>Pseudomonadati</taxon>
        <taxon>Planctomycetota</taxon>
        <taxon>Planctomycetia</taxon>
        <taxon>Planctomycetales</taxon>
        <taxon>Planctomycetaceae</taxon>
        <taxon>Gimesia</taxon>
    </lineage>
</organism>
<gene>
    <name evidence="2" type="ORF">F1728_10380</name>
</gene>
<protein>
    <submittedName>
        <fullName evidence="2">RidA family protein</fullName>
    </submittedName>
</protein>
<dbReference type="Proteomes" id="UP000427281">
    <property type="component" value="Chromosome"/>
</dbReference>
<dbReference type="PANTHER" id="PTHR11803:SF58">
    <property type="entry name" value="PROTEIN HMF1-RELATED"/>
    <property type="match status" value="1"/>
</dbReference>
<dbReference type="EMBL" id="CP043930">
    <property type="protein sequence ID" value="QGQ23050.1"/>
    <property type="molecule type" value="Genomic_DNA"/>
</dbReference>
<evidence type="ECO:0000313" key="3">
    <source>
        <dbReference type="Proteomes" id="UP000427281"/>
    </source>
</evidence>
<dbReference type="InterPro" id="IPR006175">
    <property type="entry name" value="YjgF/YER057c/UK114"/>
</dbReference>
<dbReference type="GO" id="GO:0019239">
    <property type="term" value="F:deaminase activity"/>
    <property type="evidence" value="ECO:0007669"/>
    <property type="project" value="TreeGrafter"/>
</dbReference>
<evidence type="ECO:0000256" key="1">
    <source>
        <dbReference type="ARBA" id="ARBA00010552"/>
    </source>
</evidence>
<dbReference type="KEGG" id="gim:F1728_10380"/>